<sequence>MSQSPPEPPTTSIGQRTEIIVNNILEPIDVIGRRLLGSLWKTFYESVQDAIALSLLLQIPSLIGKVIIGKEFSSYDVCLQENALGSSRYACFIIVTSDFLLWIVLAGRIISRFLLDFRTLFRR</sequence>
<feature type="transmembrane region" description="Helical" evidence="1">
    <location>
        <begin position="89"/>
        <end position="110"/>
    </location>
</feature>
<organism evidence="2 3">
    <name type="scientific">Rippkaea orientalis (strain PCC 8801 / RF-1)</name>
    <name type="common">Cyanothece sp. (strain PCC 8801)</name>
    <dbReference type="NCBI Taxonomy" id="41431"/>
    <lineage>
        <taxon>Bacteria</taxon>
        <taxon>Bacillati</taxon>
        <taxon>Cyanobacteriota</taxon>
        <taxon>Cyanophyceae</taxon>
        <taxon>Oscillatoriophycideae</taxon>
        <taxon>Chroococcales</taxon>
        <taxon>Aphanothecaceae</taxon>
        <taxon>Rippkaea</taxon>
        <taxon>Rippkaea orientalis</taxon>
    </lineage>
</organism>
<dbReference type="OrthoDB" id="515259at2"/>
<dbReference type="KEGG" id="cyp:PCC8801_1823"/>
<gene>
    <name evidence="2" type="ordered locus">PCC8801_1823</name>
</gene>
<evidence type="ECO:0000256" key="1">
    <source>
        <dbReference type="SAM" id="Phobius"/>
    </source>
</evidence>
<protein>
    <submittedName>
        <fullName evidence="2">Uncharacterized protein</fullName>
    </submittedName>
</protein>
<dbReference type="eggNOG" id="ENOG50330TK">
    <property type="taxonomic scope" value="Bacteria"/>
</dbReference>
<dbReference type="STRING" id="41431.PCC8801_1823"/>
<dbReference type="Proteomes" id="UP000008204">
    <property type="component" value="Chromosome"/>
</dbReference>
<feature type="transmembrane region" description="Helical" evidence="1">
    <location>
        <begin position="50"/>
        <end position="68"/>
    </location>
</feature>
<keyword evidence="1" id="KW-0812">Transmembrane</keyword>
<keyword evidence="1" id="KW-0472">Membrane</keyword>
<name>B7JX17_RIPO1</name>
<dbReference type="EMBL" id="CP001287">
    <property type="protein sequence ID" value="ACK65866.1"/>
    <property type="molecule type" value="Genomic_DNA"/>
</dbReference>
<proteinExistence type="predicted"/>
<keyword evidence="1" id="KW-1133">Transmembrane helix</keyword>
<dbReference type="AlphaFoldDB" id="B7JX17"/>
<reference evidence="3" key="1">
    <citation type="journal article" date="2011" name="MBio">
        <title>Novel metabolic attributes of the genus Cyanothece, comprising a group of unicellular nitrogen-fixing Cyanobacteria.</title>
        <authorList>
            <person name="Bandyopadhyay A."/>
            <person name="Elvitigala T."/>
            <person name="Welsh E."/>
            <person name="Stockel J."/>
            <person name="Liberton M."/>
            <person name="Min H."/>
            <person name="Sherman L.A."/>
            <person name="Pakrasi H.B."/>
        </authorList>
    </citation>
    <scope>NUCLEOTIDE SEQUENCE [LARGE SCALE GENOMIC DNA]</scope>
    <source>
        <strain evidence="3">PCC 8801</strain>
    </source>
</reference>
<accession>B7JX17</accession>
<evidence type="ECO:0000313" key="3">
    <source>
        <dbReference type="Proteomes" id="UP000008204"/>
    </source>
</evidence>
<evidence type="ECO:0000313" key="2">
    <source>
        <dbReference type="EMBL" id="ACK65866.1"/>
    </source>
</evidence>
<dbReference type="HOGENOM" id="CLU_156437_0_0_3"/>
<keyword evidence="3" id="KW-1185">Reference proteome</keyword>
<dbReference type="RefSeq" id="WP_012595138.1">
    <property type="nucleotide sequence ID" value="NC_011726.1"/>
</dbReference>